<dbReference type="EMBL" id="JBHRSL010000003">
    <property type="protein sequence ID" value="MFC3051508.1"/>
    <property type="molecule type" value="Genomic_DNA"/>
</dbReference>
<accession>A0ABV7D3A0</accession>
<evidence type="ECO:0000313" key="3">
    <source>
        <dbReference type="Proteomes" id="UP001595444"/>
    </source>
</evidence>
<evidence type="ECO:0000259" key="1">
    <source>
        <dbReference type="Pfam" id="PF10276"/>
    </source>
</evidence>
<keyword evidence="3" id="KW-1185">Reference proteome</keyword>
<sequence>MTPDAPETIFVDTRKIACDGDEGPLGHPRVYLTMDDHDQIECPYCDKRFILKGGISDKS</sequence>
<proteinExistence type="predicted"/>
<dbReference type="InterPro" id="IPR019401">
    <property type="entry name" value="Znf_CHCC"/>
</dbReference>
<comment type="caution">
    <text evidence="2">The sequence shown here is derived from an EMBL/GenBank/DDBJ whole genome shotgun (WGS) entry which is preliminary data.</text>
</comment>
<organism evidence="2 3">
    <name type="scientific">Kordiimonas pumila</name>
    <dbReference type="NCBI Taxonomy" id="2161677"/>
    <lineage>
        <taxon>Bacteria</taxon>
        <taxon>Pseudomonadati</taxon>
        <taxon>Pseudomonadota</taxon>
        <taxon>Alphaproteobacteria</taxon>
        <taxon>Kordiimonadales</taxon>
        <taxon>Kordiimonadaceae</taxon>
        <taxon>Kordiimonas</taxon>
    </lineage>
</organism>
<dbReference type="GO" id="GO:0008270">
    <property type="term" value="F:zinc ion binding"/>
    <property type="evidence" value="ECO:0007669"/>
    <property type="project" value="UniProtKB-KW"/>
</dbReference>
<keyword evidence="2" id="KW-0862">Zinc</keyword>
<dbReference type="Proteomes" id="UP001595444">
    <property type="component" value="Unassembled WGS sequence"/>
</dbReference>
<keyword evidence="2" id="KW-0863">Zinc-finger</keyword>
<reference evidence="3" key="1">
    <citation type="journal article" date="2019" name="Int. J. Syst. Evol. Microbiol.">
        <title>The Global Catalogue of Microorganisms (GCM) 10K type strain sequencing project: providing services to taxonomists for standard genome sequencing and annotation.</title>
        <authorList>
            <consortium name="The Broad Institute Genomics Platform"/>
            <consortium name="The Broad Institute Genome Sequencing Center for Infectious Disease"/>
            <person name="Wu L."/>
            <person name="Ma J."/>
        </authorList>
    </citation>
    <scope>NUCLEOTIDE SEQUENCE [LARGE SCALE GENOMIC DNA]</scope>
    <source>
        <strain evidence="3">KCTC 62164</strain>
    </source>
</reference>
<protein>
    <submittedName>
        <fullName evidence="2">Zinc-finger domain-containing protein</fullName>
    </submittedName>
</protein>
<gene>
    <name evidence="2" type="ORF">ACFOKA_06290</name>
</gene>
<name>A0ABV7D3A0_9PROT</name>
<dbReference type="RefSeq" id="WP_194214288.1">
    <property type="nucleotide sequence ID" value="NZ_CP061205.1"/>
</dbReference>
<keyword evidence="2" id="KW-0479">Metal-binding</keyword>
<evidence type="ECO:0000313" key="2">
    <source>
        <dbReference type="EMBL" id="MFC3051508.1"/>
    </source>
</evidence>
<dbReference type="Pfam" id="PF10276">
    <property type="entry name" value="zf-CHCC"/>
    <property type="match status" value="1"/>
</dbReference>
<feature type="domain" description="Zinc finger CHCC-type" evidence="1">
    <location>
        <begin position="14"/>
        <end position="49"/>
    </location>
</feature>
<dbReference type="Gene3D" id="2.60.260.40">
    <property type="entry name" value="q5lls5 like domains"/>
    <property type="match status" value="1"/>
</dbReference>